<proteinExistence type="predicted"/>
<dbReference type="PANTHER" id="PTHR45532">
    <property type="entry name" value="WD REPEAT-CONTAINING PROTEIN 97"/>
    <property type="match status" value="1"/>
</dbReference>
<dbReference type="Ensembl" id="ENSPTET00000033791.1">
    <property type="protein sequence ID" value="ENSPTEP00000023658.1"/>
    <property type="gene ID" value="ENSPTEG00000024326.1"/>
</dbReference>
<protein>
    <submittedName>
        <fullName evidence="2">Uncharacterized protein</fullName>
    </submittedName>
</protein>
<evidence type="ECO:0000256" key="1">
    <source>
        <dbReference type="SAM" id="MobiDB-lite"/>
    </source>
</evidence>
<keyword evidence="3" id="KW-1185">Reference proteome</keyword>
<dbReference type="PANTHER" id="PTHR45532:SF1">
    <property type="entry name" value="WD REPEAT-CONTAINING PROTEIN 97"/>
    <property type="match status" value="1"/>
</dbReference>
<sequence length="577" mass="62766">MGAGPQHATLQAYPEAGTVEGLASLLVALLEETTWVDRVHILQVLLRLLPNISSDLQGQLQGLLIYLLNLDQPPSLQDQTQKKFVMLALQLLLACSLESRDVVLELMSYFLYSPVRCRPELKKLLHGLGLQDPEGFLFQEMMTWVQSPNLDSKAGLRTRCCQKLEDMIQQLQVGLVGAGGALGTLLPSLAFYKSWDQNQLRPRAPCLAQSWVSSLPALNISGDFPAQVEVNTGCLALGVEPETALGPPCQGRGSPCLELRVGLQWPWGCSRSQGAWPWVTSPQMESSQPLSSATLLVVLPKVSKTSALSSPPKETPSQTSVVSGAPTRASVIPWGTSWSPSSVSGRLSQVSEVPLMVVSPAEPPSLSPELQAQRTLAATRSWGTRQLRLRVLSETLKSFCLEPEAGLGPAGPAQLPEEPPLLEETDWSHSQLLDLGPIDALNFFCQQLRARRQQARQQSSLQEEAAHPHPPVPDTVAPVPDMVVPPPREHWCHPILRLQEAKAQRSARSAMRLRGCRLLWRALGCAGRAGMRPEPTVAAEGGSRRPGGGGRHGHQRCWRGGRPRAEETHSGAPSARH</sequence>
<dbReference type="Proteomes" id="UP000694416">
    <property type="component" value="Unplaced"/>
</dbReference>
<reference evidence="2" key="2">
    <citation type="submission" date="2025-09" db="UniProtKB">
        <authorList>
            <consortium name="Ensembl"/>
        </authorList>
    </citation>
    <scope>IDENTIFICATION</scope>
</reference>
<feature type="compositionally biased region" description="Basic residues" evidence="1">
    <location>
        <begin position="551"/>
        <end position="562"/>
    </location>
</feature>
<feature type="region of interest" description="Disordered" evidence="1">
    <location>
        <begin position="454"/>
        <end position="476"/>
    </location>
</feature>
<dbReference type="AlphaFoldDB" id="A0A8C9HRF3"/>
<name>A0A8C9HRF3_9PRIM</name>
<feature type="region of interest" description="Disordered" evidence="1">
    <location>
        <begin position="532"/>
        <end position="577"/>
    </location>
</feature>
<accession>A0A8C9HRF3</accession>
<evidence type="ECO:0000313" key="2">
    <source>
        <dbReference type="Ensembl" id="ENSPTEP00000023658.1"/>
    </source>
</evidence>
<organism evidence="2 3">
    <name type="scientific">Piliocolobus tephrosceles</name>
    <name type="common">Ugandan red Colobus</name>
    <dbReference type="NCBI Taxonomy" id="591936"/>
    <lineage>
        <taxon>Eukaryota</taxon>
        <taxon>Metazoa</taxon>
        <taxon>Chordata</taxon>
        <taxon>Craniata</taxon>
        <taxon>Vertebrata</taxon>
        <taxon>Euteleostomi</taxon>
        <taxon>Mammalia</taxon>
        <taxon>Eutheria</taxon>
        <taxon>Euarchontoglires</taxon>
        <taxon>Primates</taxon>
        <taxon>Haplorrhini</taxon>
        <taxon>Catarrhini</taxon>
        <taxon>Cercopithecidae</taxon>
        <taxon>Colobinae</taxon>
        <taxon>Piliocolobus</taxon>
    </lineage>
</organism>
<evidence type="ECO:0000313" key="3">
    <source>
        <dbReference type="Proteomes" id="UP000694416"/>
    </source>
</evidence>
<reference evidence="2" key="1">
    <citation type="submission" date="2025-08" db="UniProtKB">
        <authorList>
            <consortium name="Ensembl"/>
        </authorList>
    </citation>
    <scope>IDENTIFICATION</scope>
</reference>